<dbReference type="GO" id="GO:0030288">
    <property type="term" value="C:outer membrane-bounded periplasmic space"/>
    <property type="evidence" value="ECO:0007669"/>
    <property type="project" value="TreeGrafter"/>
</dbReference>
<dbReference type="GO" id="GO:0006865">
    <property type="term" value="P:amino acid transport"/>
    <property type="evidence" value="ECO:0007669"/>
    <property type="project" value="TreeGrafter"/>
</dbReference>
<evidence type="ECO:0000259" key="6">
    <source>
        <dbReference type="SMART" id="SM00079"/>
    </source>
</evidence>
<dbReference type="GO" id="GO:0016020">
    <property type="term" value="C:membrane"/>
    <property type="evidence" value="ECO:0007669"/>
    <property type="project" value="InterPro"/>
</dbReference>
<dbReference type="Gene3D" id="3.40.190.10">
    <property type="entry name" value="Periplasmic binding protein-like II"/>
    <property type="match status" value="2"/>
</dbReference>
<feature type="signal peptide" evidence="4">
    <location>
        <begin position="1"/>
        <end position="22"/>
    </location>
</feature>
<evidence type="ECO:0000256" key="1">
    <source>
        <dbReference type="ARBA" id="ARBA00010333"/>
    </source>
</evidence>
<dbReference type="AlphaFoldDB" id="A0A7H8TIQ3"/>
<dbReference type="PANTHER" id="PTHR30085">
    <property type="entry name" value="AMINO ACID ABC TRANSPORTER PERMEASE"/>
    <property type="match status" value="1"/>
</dbReference>
<keyword evidence="3 4" id="KW-0732">Signal</keyword>
<dbReference type="GO" id="GO:0015276">
    <property type="term" value="F:ligand-gated monoatomic ion channel activity"/>
    <property type="evidence" value="ECO:0007669"/>
    <property type="project" value="InterPro"/>
</dbReference>
<dbReference type="PROSITE" id="PS51257">
    <property type="entry name" value="PROKAR_LIPOPROTEIN"/>
    <property type="match status" value="1"/>
</dbReference>
<feature type="domain" description="Solute-binding protein family 3/N-terminal" evidence="5">
    <location>
        <begin position="78"/>
        <end position="300"/>
    </location>
</feature>
<evidence type="ECO:0000256" key="3">
    <source>
        <dbReference type="ARBA" id="ARBA00022729"/>
    </source>
</evidence>
<dbReference type="InterPro" id="IPR001638">
    <property type="entry name" value="Solute-binding_3/MltF_N"/>
</dbReference>
<accession>A0A7H8TIQ3</accession>
<dbReference type="Pfam" id="PF00497">
    <property type="entry name" value="SBP_bac_3"/>
    <property type="match status" value="1"/>
</dbReference>
<dbReference type="CDD" id="cd13690">
    <property type="entry name" value="PBP2_GluB"/>
    <property type="match status" value="1"/>
</dbReference>
<protein>
    <submittedName>
        <fullName evidence="7">Glutamate ABC transporter substrate-binding protein</fullName>
    </submittedName>
</protein>
<evidence type="ECO:0000256" key="2">
    <source>
        <dbReference type="ARBA" id="ARBA00022448"/>
    </source>
</evidence>
<proteinExistence type="inferred from homology"/>
<comment type="similarity">
    <text evidence="1">Belongs to the bacterial solute-binding protein 3 family.</text>
</comment>
<dbReference type="SMART" id="SM00079">
    <property type="entry name" value="PBPe"/>
    <property type="match status" value="1"/>
</dbReference>
<evidence type="ECO:0000256" key="4">
    <source>
        <dbReference type="SAM" id="SignalP"/>
    </source>
</evidence>
<dbReference type="SMART" id="SM00062">
    <property type="entry name" value="PBPb"/>
    <property type="match status" value="1"/>
</dbReference>
<reference evidence="7 8" key="1">
    <citation type="submission" date="2020-06" db="EMBL/GenBank/DDBJ databases">
        <title>Genome mining for natural products.</title>
        <authorList>
            <person name="Zhang B."/>
            <person name="Shi J."/>
            <person name="Ge H."/>
        </authorList>
    </citation>
    <scope>NUCLEOTIDE SEQUENCE [LARGE SCALE GENOMIC DNA]</scope>
    <source>
        <strain evidence="7 8">NA02069</strain>
    </source>
</reference>
<dbReference type="EMBL" id="CP056041">
    <property type="protein sequence ID" value="QKZ23421.1"/>
    <property type="molecule type" value="Genomic_DNA"/>
</dbReference>
<evidence type="ECO:0000313" key="8">
    <source>
        <dbReference type="Proteomes" id="UP000509418"/>
    </source>
</evidence>
<dbReference type="GO" id="GO:0005576">
    <property type="term" value="C:extracellular region"/>
    <property type="evidence" value="ECO:0007669"/>
    <property type="project" value="TreeGrafter"/>
</dbReference>
<keyword evidence="8" id="KW-1185">Reference proteome</keyword>
<dbReference type="SUPFAM" id="SSF53850">
    <property type="entry name" value="Periplasmic binding protein-like II"/>
    <property type="match status" value="1"/>
</dbReference>
<feature type="chain" id="PRO_5038777914" evidence="4">
    <location>
        <begin position="23"/>
        <end position="317"/>
    </location>
</feature>
<sequence length="317" mass="33086">MRNSRVLTAVCASAALTFTLSACGGGSAALPAPDGSTESSTASGSSDSYQKVLNAAPVATADQIPAGSLMATIRKRGTLAVGGTDTSALFSLKDPVSRKLTGFDAGLAAMLAKYITGSTDTKLVQVTVATREQLLRNGTVDAVFATYSITPERAKKIDFAGPYYSSGNAILTKKGNSSITYVKELNGKNVCVQSGSTAANNVKKLAPKAQVMLFEGNSQCVQAVRQGRADAYVNDQSLLVGVQYRDASVQVVGEPFTTDPYGIGVPKQSPEMKKFVDAWLKKIEDSGLWTKLWRATLGTAVTGEAPKPPVIGSVEGS</sequence>
<dbReference type="InterPro" id="IPR051455">
    <property type="entry name" value="Bact_solute-bind_prot3"/>
</dbReference>
<evidence type="ECO:0000313" key="7">
    <source>
        <dbReference type="EMBL" id="QKZ23421.1"/>
    </source>
</evidence>
<evidence type="ECO:0000259" key="5">
    <source>
        <dbReference type="SMART" id="SM00062"/>
    </source>
</evidence>
<dbReference type="RefSeq" id="WP_176578171.1">
    <property type="nucleotide sequence ID" value="NZ_CBDRGH010000061.1"/>
</dbReference>
<gene>
    <name evidence="7" type="ORF">HUT05_42320</name>
</gene>
<keyword evidence="2" id="KW-0813">Transport</keyword>
<feature type="domain" description="Ionotropic glutamate receptor C-terminal" evidence="6">
    <location>
        <begin position="78"/>
        <end position="282"/>
    </location>
</feature>
<name>A0A7H8TIQ3_STRCX</name>
<dbReference type="Proteomes" id="UP000509418">
    <property type="component" value="Chromosome"/>
</dbReference>
<dbReference type="PANTHER" id="PTHR30085:SF6">
    <property type="entry name" value="ABC TRANSPORTER GLUTAMINE-BINDING PROTEIN GLNH"/>
    <property type="match status" value="1"/>
</dbReference>
<dbReference type="InterPro" id="IPR001320">
    <property type="entry name" value="Iontro_rcpt_C"/>
</dbReference>
<organism evidence="7 8">
    <name type="scientific">Streptomyces chartreusis</name>
    <dbReference type="NCBI Taxonomy" id="1969"/>
    <lineage>
        <taxon>Bacteria</taxon>
        <taxon>Bacillati</taxon>
        <taxon>Actinomycetota</taxon>
        <taxon>Actinomycetes</taxon>
        <taxon>Kitasatosporales</taxon>
        <taxon>Streptomycetaceae</taxon>
        <taxon>Streptomyces</taxon>
    </lineage>
</organism>